<evidence type="ECO:0000313" key="2">
    <source>
        <dbReference type="EMBL" id="KKL78077.1"/>
    </source>
</evidence>
<gene>
    <name evidence="2" type="ORF">LCGC14_2028440</name>
</gene>
<proteinExistence type="predicted"/>
<keyword evidence="1" id="KW-0472">Membrane</keyword>
<keyword evidence="1" id="KW-1133">Transmembrane helix</keyword>
<dbReference type="AlphaFoldDB" id="A0A0F9HSH5"/>
<protein>
    <submittedName>
        <fullName evidence="2">Uncharacterized protein</fullName>
    </submittedName>
</protein>
<keyword evidence="1" id="KW-0812">Transmembrane</keyword>
<reference evidence="2" key="1">
    <citation type="journal article" date="2015" name="Nature">
        <title>Complex archaea that bridge the gap between prokaryotes and eukaryotes.</title>
        <authorList>
            <person name="Spang A."/>
            <person name="Saw J.H."/>
            <person name="Jorgensen S.L."/>
            <person name="Zaremba-Niedzwiedzka K."/>
            <person name="Martijn J."/>
            <person name="Lind A.E."/>
            <person name="van Eijk R."/>
            <person name="Schleper C."/>
            <person name="Guy L."/>
            <person name="Ettema T.J."/>
        </authorList>
    </citation>
    <scope>NUCLEOTIDE SEQUENCE</scope>
</reference>
<organism evidence="2">
    <name type="scientific">marine sediment metagenome</name>
    <dbReference type="NCBI Taxonomy" id="412755"/>
    <lineage>
        <taxon>unclassified sequences</taxon>
        <taxon>metagenomes</taxon>
        <taxon>ecological metagenomes</taxon>
    </lineage>
</organism>
<evidence type="ECO:0000256" key="1">
    <source>
        <dbReference type="SAM" id="Phobius"/>
    </source>
</evidence>
<comment type="caution">
    <text evidence="2">The sequence shown here is derived from an EMBL/GenBank/DDBJ whole genome shotgun (WGS) entry which is preliminary data.</text>
</comment>
<name>A0A0F9HSH5_9ZZZZ</name>
<sequence length="71" mass="7894">MAFTDKDRVMLVKTHTDVGWIKETHEKRLVDLENEDALLHGRINKVRNTFTGVSTMITAAGAGLAAWLKGN</sequence>
<feature type="transmembrane region" description="Helical" evidence="1">
    <location>
        <begin position="49"/>
        <end position="68"/>
    </location>
</feature>
<accession>A0A0F9HSH5</accession>
<dbReference type="EMBL" id="LAZR01023567">
    <property type="protein sequence ID" value="KKL78077.1"/>
    <property type="molecule type" value="Genomic_DNA"/>
</dbReference>